<evidence type="ECO:0000313" key="3">
    <source>
        <dbReference type="Proteomes" id="UP000518266"/>
    </source>
</evidence>
<keyword evidence="1" id="KW-0393">Immunoglobulin domain</keyword>
<dbReference type="EMBL" id="JAAKFY010000010">
    <property type="protein sequence ID" value="KAF3850721.1"/>
    <property type="molecule type" value="Genomic_DNA"/>
</dbReference>
<evidence type="ECO:0000256" key="1">
    <source>
        <dbReference type="ARBA" id="ARBA00023319"/>
    </source>
</evidence>
<dbReference type="InterPro" id="IPR003006">
    <property type="entry name" value="Ig/MHC_CS"/>
</dbReference>
<proteinExistence type="predicted"/>
<name>A0A7J5YP35_DISMA</name>
<organism evidence="2 3">
    <name type="scientific">Dissostichus mawsoni</name>
    <name type="common">Antarctic cod</name>
    <dbReference type="NCBI Taxonomy" id="36200"/>
    <lineage>
        <taxon>Eukaryota</taxon>
        <taxon>Metazoa</taxon>
        <taxon>Chordata</taxon>
        <taxon>Craniata</taxon>
        <taxon>Vertebrata</taxon>
        <taxon>Euteleostomi</taxon>
        <taxon>Actinopterygii</taxon>
        <taxon>Neopterygii</taxon>
        <taxon>Teleostei</taxon>
        <taxon>Neoteleostei</taxon>
        <taxon>Acanthomorphata</taxon>
        <taxon>Eupercaria</taxon>
        <taxon>Perciformes</taxon>
        <taxon>Notothenioidei</taxon>
        <taxon>Nototheniidae</taxon>
        <taxon>Dissostichus</taxon>
    </lineage>
</organism>
<comment type="caution">
    <text evidence="2">The sequence shown here is derived from an EMBL/GenBank/DDBJ whole genome shotgun (WGS) entry which is preliminary data.</text>
</comment>
<reference evidence="2 3" key="1">
    <citation type="submission" date="2020-03" db="EMBL/GenBank/DDBJ databases">
        <title>Dissostichus mawsoni Genome sequencing and assembly.</title>
        <authorList>
            <person name="Park H."/>
        </authorList>
    </citation>
    <scope>NUCLEOTIDE SEQUENCE [LARGE SCALE GENOMIC DNA]</scope>
    <source>
        <strain evidence="2">DM0001</strain>
        <tissue evidence="2">Muscle</tissue>
    </source>
</reference>
<accession>A0A7J5YP35</accession>
<evidence type="ECO:0000313" key="2">
    <source>
        <dbReference type="EMBL" id="KAF3850721.1"/>
    </source>
</evidence>
<sequence length="192" mass="21160">MIPKRMRMRTPTTELQAMAIMAHTERPVLGSGSMADGTVVSRLMITSQVDQRAATGATLPPQNCPVSMRLYFSVLSFYARFGSKTRSYTILQRSSPNCLCGGNFFCEVGHQTLPERLTIWLDSRNRAVSTHEVWRGAARPSGDVSVRVAAHHPQPLPLTSLPPTVSSESLTTELLIQKSLDIPSRAFPITHL</sequence>
<gene>
    <name evidence="2" type="ORF">F7725_012493</name>
</gene>
<keyword evidence="3" id="KW-1185">Reference proteome</keyword>
<protein>
    <submittedName>
        <fullName evidence="2">Uncharacterized protein</fullName>
    </submittedName>
</protein>
<dbReference type="PROSITE" id="PS00290">
    <property type="entry name" value="IG_MHC"/>
    <property type="match status" value="1"/>
</dbReference>
<dbReference type="Proteomes" id="UP000518266">
    <property type="component" value="Unassembled WGS sequence"/>
</dbReference>
<dbReference type="AlphaFoldDB" id="A0A7J5YP35"/>